<dbReference type="InterPro" id="IPR003594">
    <property type="entry name" value="HATPase_dom"/>
</dbReference>
<dbReference type="AlphaFoldDB" id="E3IWD3"/>
<dbReference type="InterPro" id="IPR050428">
    <property type="entry name" value="TCS_sensor_his_kinase"/>
</dbReference>
<evidence type="ECO:0000256" key="1">
    <source>
        <dbReference type="ARBA" id="ARBA00000085"/>
    </source>
</evidence>
<evidence type="ECO:0000256" key="5">
    <source>
        <dbReference type="ARBA" id="ARBA00022777"/>
    </source>
</evidence>
<dbReference type="Proteomes" id="UP000002484">
    <property type="component" value="Chromosome"/>
</dbReference>
<evidence type="ECO:0000313" key="9">
    <source>
        <dbReference type="EMBL" id="ADP80116.1"/>
    </source>
</evidence>
<accession>E3IWD3</accession>
<evidence type="ECO:0000256" key="7">
    <source>
        <dbReference type="SAM" id="Phobius"/>
    </source>
</evidence>
<evidence type="ECO:0000256" key="6">
    <source>
        <dbReference type="SAM" id="MobiDB-lite"/>
    </source>
</evidence>
<comment type="catalytic activity">
    <reaction evidence="1">
        <text>ATP + protein L-histidine = ADP + protein N-phospho-L-histidine.</text>
        <dbReference type="EC" id="2.7.13.3"/>
    </reaction>
</comment>
<dbReference type="InterPro" id="IPR036890">
    <property type="entry name" value="HATPase_C_sf"/>
</dbReference>
<keyword evidence="4" id="KW-0808">Transferase</keyword>
<feature type="domain" description="Histidine kinase/HSP90-like ATPase" evidence="8">
    <location>
        <begin position="294"/>
        <end position="406"/>
    </location>
</feature>
<dbReference type="GO" id="GO:0005524">
    <property type="term" value="F:ATP binding"/>
    <property type="evidence" value="ECO:0007669"/>
    <property type="project" value="UniProtKB-KW"/>
</dbReference>
<feature type="region of interest" description="Disordered" evidence="6">
    <location>
        <begin position="409"/>
        <end position="558"/>
    </location>
</feature>
<feature type="transmembrane region" description="Helical" evidence="7">
    <location>
        <begin position="63"/>
        <end position="82"/>
    </location>
</feature>
<dbReference type="SMART" id="SM00387">
    <property type="entry name" value="HATPase_c"/>
    <property type="match status" value="1"/>
</dbReference>
<keyword evidence="3" id="KW-0597">Phosphoprotein</keyword>
<dbReference type="GO" id="GO:0004673">
    <property type="term" value="F:protein histidine kinase activity"/>
    <property type="evidence" value="ECO:0007669"/>
    <property type="project" value="UniProtKB-EC"/>
</dbReference>
<feature type="compositionally biased region" description="Low complexity" evidence="6">
    <location>
        <begin position="443"/>
        <end position="464"/>
    </location>
</feature>
<feature type="transmembrane region" description="Helical" evidence="7">
    <location>
        <begin position="88"/>
        <end position="108"/>
    </location>
</feature>
<protein>
    <recommendedName>
        <fullName evidence="2">histidine kinase</fullName>
        <ecNumber evidence="2">2.7.13.3</ecNumber>
    </recommendedName>
</protein>
<dbReference type="PANTHER" id="PTHR45436:SF5">
    <property type="entry name" value="SENSOR HISTIDINE KINASE TRCS"/>
    <property type="match status" value="1"/>
</dbReference>
<dbReference type="EC" id="2.7.13.3" evidence="2"/>
<dbReference type="STRING" id="298654.FraEuI1c_2066"/>
<dbReference type="EMBL" id="CP002299">
    <property type="protein sequence ID" value="ADP80116.1"/>
    <property type="molecule type" value="Genomic_DNA"/>
</dbReference>
<evidence type="ECO:0000256" key="2">
    <source>
        <dbReference type="ARBA" id="ARBA00012438"/>
    </source>
</evidence>
<reference evidence="9 10" key="1">
    <citation type="submission" date="2010-10" db="EMBL/GenBank/DDBJ databases">
        <title>Complete sequence of Frankia sp. EuI1c.</title>
        <authorList>
            <consortium name="US DOE Joint Genome Institute"/>
            <person name="Lucas S."/>
            <person name="Copeland A."/>
            <person name="Lapidus A."/>
            <person name="Cheng J.-F."/>
            <person name="Bruce D."/>
            <person name="Goodwin L."/>
            <person name="Pitluck S."/>
            <person name="Chertkov O."/>
            <person name="Detter J.C."/>
            <person name="Han C."/>
            <person name="Tapia R."/>
            <person name="Land M."/>
            <person name="Hauser L."/>
            <person name="Jeffries C."/>
            <person name="Kyrpides N."/>
            <person name="Ivanova N."/>
            <person name="Mikhailova N."/>
            <person name="Beauchemin N."/>
            <person name="Sen A."/>
            <person name="Sur S.A."/>
            <person name="Gtari M."/>
            <person name="Wall L."/>
            <person name="Tisa L."/>
            <person name="Woyke T."/>
        </authorList>
    </citation>
    <scope>NUCLEOTIDE SEQUENCE [LARGE SCALE GENOMIC DNA]</scope>
    <source>
        <strain evidence="10">DSM 45817 / CECT 9037 / EuI1c</strain>
    </source>
</reference>
<sequence length="558" mass="57301">MPWRTHSPLVARGGDRFWGSRDDEVDEELIAMPRVHQSARRRADHAAPAAGGFGPLGGGRNGLLTALLVVALAALVAVAAAPSPRRPVVGGAVAVGLLAAAVIVAVALRQAAGLRRLTDRLAVLDTQVEHQSRDATRLADDTLPKVVALLRDGVSVDEALASVERPVDPVGARIMRTLAEEVGRGERMRAAAMAACANAAGRVQALSASMLADLRDMEDRHGEDVLGDLLRLDHSTAQTGRLADSIAVLTGARSGRRWTRPIVMESILRGALSRISAYQRVRLHSTSTVAVAGYAAEGVMHALAELMDNATSFSPPSEEVHVYVEEVQAGVVVTVEDGGLVMGPAALRRAERAVSATEPLDLTTLSGTRLGLAVVGVLARKHGLTVSFRPSSRGGTGVVVIIPRQLITQPRPEAPRPPGAAKQAARAAETTEFARVADRPSVAAAQAAAELPARAGASSRPGAADPLPKRGRGQTLANSGRPLAPPAAASTPGRAASSAASAGARFGAFQQATRPRTAPDAPPATATPATATPATGLPAVDTAADSAGGASTGDDPSR</sequence>
<dbReference type="HOGENOM" id="CLU_021841_2_1_11"/>
<dbReference type="SUPFAM" id="SSF55874">
    <property type="entry name" value="ATPase domain of HSP90 chaperone/DNA topoisomerase II/histidine kinase"/>
    <property type="match status" value="1"/>
</dbReference>
<keyword evidence="10" id="KW-1185">Reference proteome</keyword>
<evidence type="ECO:0000259" key="8">
    <source>
        <dbReference type="SMART" id="SM00387"/>
    </source>
</evidence>
<dbReference type="eggNOG" id="COG4191">
    <property type="taxonomic scope" value="Bacteria"/>
</dbReference>
<evidence type="ECO:0000256" key="3">
    <source>
        <dbReference type="ARBA" id="ARBA00022553"/>
    </source>
</evidence>
<dbReference type="Pfam" id="PF02518">
    <property type="entry name" value="HATPase_c"/>
    <property type="match status" value="1"/>
</dbReference>
<dbReference type="KEGG" id="fri:FraEuI1c_2066"/>
<dbReference type="InParanoid" id="E3IWD3"/>
<feature type="compositionally biased region" description="Low complexity" evidence="6">
    <location>
        <begin position="419"/>
        <end position="434"/>
    </location>
</feature>
<evidence type="ECO:0000256" key="4">
    <source>
        <dbReference type="ARBA" id="ARBA00022679"/>
    </source>
</evidence>
<keyword evidence="9" id="KW-0067">ATP-binding</keyword>
<name>E3IWD3_PSEI1</name>
<feature type="compositionally biased region" description="Low complexity" evidence="6">
    <location>
        <begin position="486"/>
        <end position="558"/>
    </location>
</feature>
<proteinExistence type="predicted"/>
<evidence type="ECO:0000313" key="10">
    <source>
        <dbReference type="Proteomes" id="UP000002484"/>
    </source>
</evidence>
<keyword evidence="7" id="KW-1133">Transmembrane helix</keyword>
<gene>
    <name evidence="9" type="ordered locus">FraEuI1c_2066</name>
</gene>
<keyword evidence="7" id="KW-0812">Transmembrane</keyword>
<organism evidence="9 10">
    <name type="scientific">Pseudofrankia inefficax (strain DSM 45817 / CECT 9037 / DDB 130130 / EuI1c)</name>
    <name type="common">Frankia inefficax</name>
    <dbReference type="NCBI Taxonomy" id="298654"/>
    <lineage>
        <taxon>Bacteria</taxon>
        <taxon>Bacillati</taxon>
        <taxon>Actinomycetota</taxon>
        <taxon>Actinomycetes</taxon>
        <taxon>Frankiales</taxon>
        <taxon>Frankiaceae</taxon>
        <taxon>Pseudofrankia</taxon>
    </lineage>
</organism>
<dbReference type="GO" id="GO:0000160">
    <property type="term" value="P:phosphorelay signal transduction system"/>
    <property type="evidence" value="ECO:0007669"/>
    <property type="project" value="TreeGrafter"/>
</dbReference>
<dbReference type="PANTHER" id="PTHR45436">
    <property type="entry name" value="SENSOR HISTIDINE KINASE YKOH"/>
    <property type="match status" value="1"/>
</dbReference>
<dbReference type="GO" id="GO:0005886">
    <property type="term" value="C:plasma membrane"/>
    <property type="evidence" value="ECO:0007669"/>
    <property type="project" value="TreeGrafter"/>
</dbReference>
<keyword evidence="5" id="KW-0418">Kinase</keyword>
<dbReference type="Gene3D" id="3.30.565.10">
    <property type="entry name" value="Histidine kinase-like ATPase, C-terminal domain"/>
    <property type="match status" value="1"/>
</dbReference>
<keyword evidence="7" id="KW-0472">Membrane</keyword>
<keyword evidence="9" id="KW-0547">Nucleotide-binding</keyword>